<accession>A0A2P2IHD2</accession>
<keyword evidence="1" id="KW-0472">Membrane</keyword>
<dbReference type="EMBL" id="GGEC01000139">
    <property type="protein sequence ID" value="MBW80622.1"/>
    <property type="molecule type" value="Transcribed_RNA"/>
</dbReference>
<organism evidence="2">
    <name type="scientific">Rhizophora mucronata</name>
    <name type="common">Asiatic mangrove</name>
    <dbReference type="NCBI Taxonomy" id="61149"/>
    <lineage>
        <taxon>Eukaryota</taxon>
        <taxon>Viridiplantae</taxon>
        <taxon>Streptophyta</taxon>
        <taxon>Embryophyta</taxon>
        <taxon>Tracheophyta</taxon>
        <taxon>Spermatophyta</taxon>
        <taxon>Magnoliopsida</taxon>
        <taxon>eudicotyledons</taxon>
        <taxon>Gunneridae</taxon>
        <taxon>Pentapetalae</taxon>
        <taxon>rosids</taxon>
        <taxon>fabids</taxon>
        <taxon>Malpighiales</taxon>
        <taxon>Rhizophoraceae</taxon>
        <taxon>Rhizophora</taxon>
    </lineage>
</organism>
<sequence>MYIFCQLSYLDWFSLAGFYVLIFGICVWMDCWDEQLWMCI</sequence>
<proteinExistence type="predicted"/>
<evidence type="ECO:0000313" key="2">
    <source>
        <dbReference type="EMBL" id="MBW80622.1"/>
    </source>
</evidence>
<dbReference type="AlphaFoldDB" id="A0A2P2IHD2"/>
<keyword evidence="1" id="KW-0812">Transmembrane</keyword>
<protein>
    <submittedName>
        <fullName evidence="2">Uncharacterized protein</fullName>
    </submittedName>
</protein>
<evidence type="ECO:0000256" key="1">
    <source>
        <dbReference type="SAM" id="Phobius"/>
    </source>
</evidence>
<feature type="transmembrane region" description="Helical" evidence="1">
    <location>
        <begin position="12"/>
        <end position="32"/>
    </location>
</feature>
<keyword evidence="1" id="KW-1133">Transmembrane helix</keyword>
<name>A0A2P2IHD2_RHIMU</name>
<reference evidence="2" key="1">
    <citation type="submission" date="2018-02" db="EMBL/GenBank/DDBJ databases">
        <title>Rhizophora mucronata_Transcriptome.</title>
        <authorList>
            <person name="Meera S.P."/>
            <person name="Sreeshan A."/>
            <person name="Augustine A."/>
        </authorList>
    </citation>
    <scope>NUCLEOTIDE SEQUENCE</scope>
    <source>
        <tissue evidence="2">Leaf</tissue>
    </source>
</reference>